<dbReference type="InterPro" id="IPR019600">
    <property type="entry name" value="Hemin_uptake_protein_HemP"/>
</dbReference>
<proteinExistence type="predicted"/>
<dbReference type="Proteomes" id="UP001553161">
    <property type="component" value="Unassembled WGS sequence"/>
</dbReference>
<organism evidence="1 2">
    <name type="scientific">Meridianimarinicoccus marinus</name>
    <dbReference type="NCBI Taxonomy" id="3231483"/>
    <lineage>
        <taxon>Bacteria</taxon>
        <taxon>Pseudomonadati</taxon>
        <taxon>Pseudomonadota</taxon>
        <taxon>Alphaproteobacteria</taxon>
        <taxon>Rhodobacterales</taxon>
        <taxon>Paracoccaceae</taxon>
        <taxon>Meridianimarinicoccus</taxon>
    </lineage>
</organism>
<sequence length="55" mass="6116">MKYAAPTSIADGAEEILPQHDARDLINGGVLTQIRLDRAIYTLRIPRQGKLILTK</sequence>
<gene>
    <name evidence="1" type="primary">hemP</name>
    <name evidence="1" type="ORF">AB0T83_13265</name>
</gene>
<name>A0ABV3LBE7_9RHOB</name>
<protein>
    <submittedName>
        <fullName evidence="1">Hemin uptake protein HemP</fullName>
    </submittedName>
</protein>
<dbReference type="Gene3D" id="2.10.70.10">
    <property type="entry name" value="Complement Module, domain 1"/>
    <property type="match status" value="1"/>
</dbReference>
<accession>A0ABV3LBE7</accession>
<dbReference type="RefSeq" id="WP_366193623.1">
    <property type="nucleotide sequence ID" value="NZ_JBFBVU010000017.1"/>
</dbReference>
<dbReference type="Pfam" id="PF10636">
    <property type="entry name" value="hemP"/>
    <property type="match status" value="1"/>
</dbReference>
<comment type="caution">
    <text evidence="1">The sequence shown here is derived from an EMBL/GenBank/DDBJ whole genome shotgun (WGS) entry which is preliminary data.</text>
</comment>
<evidence type="ECO:0000313" key="1">
    <source>
        <dbReference type="EMBL" id="MEV8467743.1"/>
    </source>
</evidence>
<evidence type="ECO:0000313" key="2">
    <source>
        <dbReference type="Proteomes" id="UP001553161"/>
    </source>
</evidence>
<reference evidence="1 2" key="1">
    <citation type="submission" date="2024-07" db="EMBL/GenBank/DDBJ databases">
        <authorList>
            <person name="Kang M."/>
        </authorList>
    </citation>
    <scope>NUCLEOTIDE SEQUENCE [LARGE SCALE GENOMIC DNA]</scope>
    <source>
        <strain evidence="1 2">DFM31</strain>
    </source>
</reference>
<keyword evidence="2" id="KW-1185">Reference proteome</keyword>
<dbReference type="EMBL" id="JBFBVU010000017">
    <property type="protein sequence ID" value="MEV8467743.1"/>
    <property type="molecule type" value="Genomic_DNA"/>
</dbReference>